<name>A0ABU8IZ54_9BURK</name>
<evidence type="ECO:0000313" key="2">
    <source>
        <dbReference type="EMBL" id="MEI6000939.1"/>
    </source>
</evidence>
<comment type="caution">
    <text evidence="2">The sequence shown here is derived from an EMBL/GenBank/DDBJ whole genome shotgun (WGS) entry which is preliminary data.</text>
</comment>
<evidence type="ECO:0000256" key="1">
    <source>
        <dbReference type="SAM" id="MobiDB-lite"/>
    </source>
</evidence>
<feature type="compositionally biased region" description="Polar residues" evidence="1">
    <location>
        <begin position="98"/>
        <end position="108"/>
    </location>
</feature>
<dbReference type="Proteomes" id="UP001386437">
    <property type="component" value="Unassembled WGS sequence"/>
</dbReference>
<evidence type="ECO:0000313" key="3">
    <source>
        <dbReference type="Proteomes" id="UP001386437"/>
    </source>
</evidence>
<gene>
    <name evidence="2" type="ORF">H3V53_28270</name>
</gene>
<dbReference type="RefSeq" id="WP_336600781.1">
    <property type="nucleotide sequence ID" value="NZ_JACFYJ010000061.1"/>
</dbReference>
<proteinExistence type="predicted"/>
<dbReference type="EMBL" id="JACFYJ010000061">
    <property type="protein sequence ID" value="MEI6000939.1"/>
    <property type="molecule type" value="Genomic_DNA"/>
</dbReference>
<accession>A0ABU8IZ54</accession>
<organism evidence="2 3">
    <name type="scientific">Paraburkholderia bengalensis</name>
    <dbReference type="NCBI Taxonomy" id="2747562"/>
    <lineage>
        <taxon>Bacteria</taxon>
        <taxon>Pseudomonadati</taxon>
        <taxon>Pseudomonadota</taxon>
        <taxon>Betaproteobacteria</taxon>
        <taxon>Burkholderiales</taxon>
        <taxon>Burkholderiaceae</taxon>
        <taxon>Paraburkholderia</taxon>
    </lineage>
</organism>
<keyword evidence="3" id="KW-1185">Reference proteome</keyword>
<sequence length="128" mass="14275">MTTCCEINVSKKPACRCLHLLQIAIAGKRWVSQGLRYAPQMTSTASKIKGLAANRMLIGHPDRLRDTRAARSGNLYLQIRRRPLRARIGGWPRLLETVSQARKSQTPGSEPGVLRDATRMSVNQLSHT</sequence>
<feature type="region of interest" description="Disordered" evidence="1">
    <location>
        <begin position="98"/>
        <end position="128"/>
    </location>
</feature>
<protein>
    <submittedName>
        <fullName evidence="2">Uncharacterized protein</fullName>
    </submittedName>
</protein>
<reference evidence="2 3" key="1">
    <citation type="journal article" date="2022" name="Arch. Microbiol.">
        <title>Paraburkholderia bengalensis sp. nov. isolated from roots of Oryza sativa, IR64.</title>
        <authorList>
            <person name="Nag P."/>
            <person name="Mondal N."/>
            <person name="Sarkar J."/>
            <person name="Das S."/>
        </authorList>
    </citation>
    <scope>NUCLEOTIDE SEQUENCE [LARGE SCALE GENOMIC DNA]</scope>
    <source>
        <strain evidence="2 3">IR64_4_BI</strain>
    </source>
</reference>